<keyword evidence="1" id="KW-0677">Repeat</keyword>
<evidence type="ECO:0000256" key="2">
    <source>
        <dbReference type="ARBA" id="ARBA00023043"/>
    </source>
</evidence>
<dbReference type="AlphaFoldDB" id="A0A369VU93"/>
<dbReference type="SMART" id="SM00248">
    <property type="entry name" value="ANK"/>
    <property type="match status" value="3"/>
</dbReference>
<feature type="repeat" description="ANK" evidence="3">
    <location>
        <begin position="62"/>
        <end position="94"/>
    </location>
</feature>
<dbReference type="RefSeq" id="WP_114688378.1">
    <property type="nucleotide sequence ID" value="NZ_QQNB01000003.1"/>
</dbReference>
<gene>
    <name evidence="5" type="ORF">DVW87_13695</name>
</gene>
<dbReference type="OrthoDB" id="7390289at2"/>
<dbReference type="PANTHER" id="PTHR24171">
    <property type="entry name" value="ANKYRIN REPEAT DOMAIN-CONTAINING PROTEIN 39-RELATED"/>
    <property type="match status" value="1"/>
</dbReference>
<dbReference type="Proteomes" id="UP000253918">
    <property type="component" value="Unassembled WGS sequence"/>
</dbReference>
<evidence type="ECO:0000256" key="1">
    <source>
        <dbReference type="ARBA" id="ARBA00022737"/>
    </source>
</evidence>
<dbReference type="GO" id="GO:0004842">
    <property type="term" value="F:ubiquitin-protein transferase activity"/>
    <property type="evidence" value="ECO:0007669"/>
    <property type="project" value="TreeGrafter"/>
</dbReference>
<evidence type="ECO:0000313" key="6">
    <source>
        <dbReference type="Proteomes" id="UP000253918"/>
    </source>
</evidence>
<dbReference type="Gene3D" id="1.25.40.20">
    <property type="entry name" value="Ankyrin repeat-containing domain"/>
    <property type="match status" value="1"/>
</dbReference>
<evidence type="ECO:0000256" key="4">
    <source>
        <dbReference type="SAM" id="SignalP"/>
    </source>
</evidence>
<sequence length="204" mass="21676">MKRILPSAILASAIVAAPAPAQRMSDSYLFLKALRDEDGNKVNSMVTSSGGAIINTARDISSGESALHVTVRGGNLTYTRFLLDRGANPNVEDGKGDTPLLLATAANRQDLVEALLNSREVKANVNMPDARGFTALIRAVQNRNLALVTLLLKAGADPDRTENGSGYSARDYARQASRSPELLKAIEAAPKVNKAPVSGPVLRR</sequence>
<dbReference type="PANTHER" id="PTHR24171:SF8">
    <property type="entry name" value="BRCA1-ASSOCIATED RING DOMAIN PROTEIN 1"/>
    <property type="match status" value="1"/>
</dbReference>
<feature type="signal peptide" evidence="4">
    <location>
        <begin position="1"/>
        <end position="21"/>
    </location>
</feature>
<keyword evidence="4" id="KW-0732">Signal</keyword>
<dbReference type="Pfam" id="PF12796">
    <property type="entry name" value="Ank_2"/>
    <property type="match status" value="1"/>
</dbReference>
<protein>
    <submittedName>
        <fullName evidence="5">Ankyrin repeat domain-containing protein</fullName>
    </submittedName>
</protein>
<dbReference type="GO" id="GO:0085020">
    <property type="term" value="P:protein K6-linked ubiquitination"/>
    <property type="evidence" value="ECO:0007669"/>
    <property type="project" value="TreeGrafter"/>
</dbReference>
<evidence type="ECO:0000313" key="5">
    <source>
        <dbReference type="EMBL" id="RDE04642.1"/>
    </source>
</evidence>
<dbReference type="PROSITE" id="PS50297">
    <property type="entry name" value="ANK_REP_REGION"/>
    <property type="match status" value="2"/>
</dbReference>
<dbReference type="EMBL" id="QQNB01000003">
    <property type="protein sequence ID" value="RDE04642.1"/>
    <property type="molecule type" value="Genomic_DNA"/>
</dbReference>
<dbReference type="SUPFAM" id="SSF48403">
    <property type="entry name" value="Ankyrin repeat"/>
    <property type="match status" value="1"/>
</dbReference>
<feature type="repeat" description="ANK" evidence="3">
    <location>
        <begin position="131"/>
        <end position="163"/>
    </location>
</feature>
<organism evidence="5 6">
    <name type="scientific">Sphingomonas aracearum</name>
    <dbReference type="NCBI Taxonomy" id="2283317"/>
    <lineage>
        <taxon>Bacteria</taxon>
        <taxon>Pseudomonadati</taxon>
        <taxon>Pseudomonadota</taxon>
        <taxon>Alphaproteobacteria</taxon>
        <taxon>Sphingomonadales</taxon>
        <taxon>Sphingomonadaceae</taxon>
        <taxon>Sphingomonas</taxon>
    </lineage>
</organism>
<evidence type="ECO:0000256" key="3">
    <source>
        <dbReference type="PROSITE-ProRule" id="PRU00023"/>
    </source>
</evidence>
<comment type="caution">
    <text evidence="5">The sequence shown here is derived from an EMBL/GenBank/DDBJ whole genome shotgun (WGS) entry which is preliminary data.</text>
</comment>
<keyword evidence="2 3" id="KW-0040">ANK repeat</keyword>
<name>A0A369VU93_9SPHN</name>
<dbReference type="InterPro" id="IPR036770">
    <property type="entry name" value="Ankyrin_rpt-contain_sf"/>
</dbReference>
<proteinExistence type="predicted"/>
<keyword evidence="6" id="KW-1185">Reference proteome</keyword>
<feature type="chain" id="PRO_5016843252" evidence="4">
    <location>
        <begin position="22"/>
        <end position="204"/>
    </location>
</feature>
<accession>A0A369VU93</accession>
<dbReference type="InterPro" id="IPR002110">
    <property type="entry name" value="Ankyrin_rpt"/>
</dbReference>
<reference evidence="5 6" key="1">
    <citation type="submission" date="2018-07" db="EMBL/GenBank/DDBJ databases">
        <title>a novel species of Sphingomonas isolated from the rhizosphere soil of Araceae plant.</title>
        <authorList>
            <person name="Zhiyong W."/>
            <person name="Qinglan Z."/>
            <person name="Zhiwei F."/>
            <person name="Ding X."/>
            <person name="Gejiao W."/>
            <person name="Shixue Z."/>
        </authorList>
    </citation>
    <scope>NUCLEOTIDE SEQUENCE [LARGE SCALE GENOMIC DNA]</scope>
    <source>
        <strain evidence="5 6">WZY 27</strain>
    </source>
</reference>
<dbReference type="PROSITE" id="PS50088">
    <property type="entry name" value="ANK_REPEAT"/>
    <property type="match status" value="2"/>
</dbReference>